<keyword evidence="7" id="KW-1185">Reference proteome</keyword>
<evidence type="ECO:0000256" key="2">
    <source>
        <dbReference type="ARBA" id="ARBA00022490"/>
    </source>
</evidence>
<dbReference type="PANTHER" id="PTHR22710">
    <property type="entry name" value="X-RAY RADIATION RESISTANCE ASSOCIATED PROTEIN 1 XRRA1"/>
    <property type="match status" value="1"/>
</dbReference>
<dbReference type="SMART" id="SM00369">
    <property type="entry name" value="LRR_TYP"/>
    <property type="match status" value="4"/>
</dbReference>
<evidence type="ECO:0000256" key="3">
    <source>
        <dbReference type="ARBA" id="ARBA00022614"/>
    </source>
</evidence>
<organism evidence="6 7">
    <name type="scientific">Lagenidium giganteum</name>
    <dbReference type="NCBI Taxonomy" id="4803"/>
    <lineage>
        <taxon>Eukaryota</taxon>
        <taxon>Sar</taxon>
        <taxon>Stramenopiles</taxon>
        <taxon>Oomycota</taxon>
        <taxon>Peronosporomycetes</taxon>
        <taxon>Pythiales</taxon>
        <taxon>Pythiaceae</taxon>
    </lineage>
</organism>
<evidence type="ECO:0000256" key="1">
    <source>
        <dbReference type="ARBA" id="ARBA00004496"/>
    </source>
</evidence>
<dbReference type="PROSITE" id="PS51450">
    <property type="entry name" value="LRR"/>
    <property type="match status" value="2"/>
</dbReference>
<dbReference type="GO" id="GO:0005634">
    <property type="term" value="C:nucleus"/>
    <property type="evidence" value="ECO:0007669"/>
    <property type="project" value="TreeGrafter"/>
</dbReference>
<evidence type="ECO:0000313" key="6">
    <source>
        <dbReference type="EMBL" id="DAZ97887.1"/>
    </source>
</evidence>
<gene>
    <name evidence="6" type="ORF">N0F65_012150</name>
</gene>
<feature type="region of interest" description="Disordered" evidence="5">
    <location>
        <begin position="48"/>
        <end position="73"/>
    </location>
</feature>
<reference evidence="6" key="1">
    <citation type="submission" date="2022-11" db="EMBL/GenBank/DDBJ databases">
        <authorList>
            <person name="Morgan W.R."/>
            <person name="Tartar A."/>
        </authorList>
    </citation>
    <scope>NUCLEOTIDE SEQUENCE</scope>
    <source>
        <strain evidence="6">ARSEF 373</strain>
    </source>
</reference>
<keyword evidence="4" id="KW-0677">Repeat</keyword>
<dbReference type="InterPro" id="IPR003591">
    <property type="entry name" value="Leu-rich_rpt_typical-subtyp"/>
</dbReference>
<accession>A0AAV2YXH5</accession>
<evidence type="ECO:0000256" key="5">
    <source>
        <dbReference type="SAM" id="MobiDB-lite"/>
    </source>
</evidence>
<sequence>MAPHGRVLYVMASAANAKRKRNVGKSVVTPTTLLGPLATAVVGNATTNNNAVTPHTPQIVSTSERPRGDTRSSGRTLDGFMLLDCCRVDFPDEVTQAVLSGMRINNVVAEDLLFFTNLARLDMSDNDAPFEAFGSLPALAEMDFQCNALECIILGNGFLNLEVLNLSFNCLTSKDVEELSGLLRIRELYLANNWIRSLPPIMDRFTRLETLSLERNNITGDEIFSFLAMVPRLRNLNLSHNKLTHFPESALVVSEKRGAGFYNLLYLNLAHNAITDEAHVLYASELHSLRKLVLYGNPIAHNAVYSHDKSKLVYDPVPTITQRIADGNLPLTVIVAYPETKKKRNAMSYENVDIFKMLPNEVPLQSPFRTRATNFMIPGEDNNDGSNGGGSNQNSARKSHTDLSENTVYHVDNTDSTFLTGVGIEDVLGSIKELPAIPTAVVTRSLALTKHVDPLRARAALNALRYQLEHPLTSHDDSEVTPPHAFRPTLAQTLRQRPRKHYEPRKHNDQVIFTTAVVRNSKS</sequence>
<dbReference type="Gene3D" id="3.80.10.10">
    <property type="entry name" value="Ribonuclease Inhibitor"/>
    <property type="match status" value="2"/>
</dbReference>
<comment type="subcellular location">
    <subcellularLocation>
        <location evidence="1">Cytoplasm</location>
    </subcellularLocation>
</comment>
<dbReference type="AlphaFoldDB" id="A0AAV2YXH5"/>
<feature type="region of interest" description="Disordered" evidence="5">
    <location>
        <begin position="473"/>
        <end position="503"/>
    </location>
</feature>
<comment type="caution">
    <text evidence="6">The sequence shown here is derived from an EMBL/GenBank/DDBJ whole genome shotgun (WGS) entry which is preliminary data.</text>
</comment>
<proteinExistence type="predicted"/>
<dbReference type="Pfam" id="PF13855">
    <property type="entry name" value="LRR_8"/>
    <property type="match status" value="1"/>
</dbReference>
<evidence type="ECO:0000256" key="4">
    <source>
        <dbReference type="ARBA" id="ARBA00022737"/>
    </source>
</evidence>
<evidence type="ECO:0000313" key="7">
    <source>
        <dbReference type="Proteomes" id="UP001146120"/>
    </source>
</evidence>
<protein>
    <submittedName>
        <fullName evidence="6">Uncharacterized protein</fullName>
    </submittedName>
</protein>
<dbReference type="Pfam" id="PF13516">
    <property type="entry name" value="LRR_6"/>
    <property type="match status" value="2"/>
</dbReference>
<dbReference type="PANTHER" id="PTHR22710:SF2">
    <property type="entry name" value="X-RAY RADIATION RESISTANCE-ASSOCIATED PROTEIN 1"/>
    <property type="match status" value="1"/>
</dbReference>
<feature type="region of interest" description="Disordered" evidence="5">
    <location>
        <begin position="374"/>
        <end position="405"/>
    </location>
</feature>
<dbReference type="Proteomes" id="UP001146120">
    <property type="component" value="Unassembled WGS sequence"/>
</dbReference>
<dbReference type="EMBL" id="DAKRPA010000122">
    <property type="protein sequence ID" value="DAZ97887.1"/>
    <property type="molecule type" value="Genomic_DNA"/>
</dbReference>
<keyword evidence="2" id="KW-0963">Cytoplasm</keyword>
<dbReference type="SUPFAM" id="SSF52047">
    <property type="entry name" value="RNI-like"/>
    <property type="match status" value="1"/>
</dbReference>
<reference evidence="6" key="2">
    <citation type="journal article" date="2023" name="Microbiol Resour">
        <title>Decontamination and Annotation of the Draft Genome Sequence of the Oomycete Lagenidium giganteum ARSEF 373.</title>
        <authorList>
            <person name="Morgan W.R."/>
            <person name="Tartar A."/>
        </authorList>
    </citation>
    <scope>NUCLEOTIDE SEQUENCE</scope>
    <source>
        <strain evidence="6">ARSEF 373</strain>
    </source>
</reference>
<dbReference type="GO" id="GO:0005737">
    <property type="term" value="C:cytoplasm"/>
    <property type="evidence" value="ECO:0007669"/>
    <property type="project" value="UniProtKB-SubCell"/>
</dbReference>
<dbReference type="InterPro" id="IPR032675">
    <property type="entry name" value="LRR_dom_sf"/>
</dbReference>
<keyword evidence="3" id="KW-0433">Leucine-rich repeat</keyword>
<name>A0AAV2YXH5_9STRA</name>
<dbReference type="InterPro" id="IPR001611">
    <property type="entry name" value="Leu-rich_rpt"/>
</dbReference>